<reference evidence="1" key="1">
    <citation type="submission" date="2024-05" db="EMBL/GenBank/DDBJ databases">
        <authorList>
            <person name="Cai S.Y."/>
            <person name="Jin L.M."/>
            <person name="Li H.R."/>
        </authorList>
    </citation>
    <scope>NUCLEOTIDE SEQUENCE</scope>
    <source>
        <strain evidence="1">A5-74</strain>
    </source>
</reference>
<evidence type="ECO:0000313" key="1">
    <source>
        <dbReference type="EMBL" id="XCG62035.1"/>
    </source>
</evidence>
<sequence length="102" mass="10473">MHDPETGLTFDPVVVGRLSAELHELALRWLTSAGDPAATPGAFGTDRGGAELSSALPVFLARALEARRRGCALLEAAATAVESAAGTLDEFDRAGSRAGGPR</sequence>
<name>A0AAU8DJT9_9ACTN</name>
<gene>
    <name evidence="1" type="ORF">ABLG96_12155</name>
</gene>
<dbReference type="AlphaFoldDB" id="A0AAU8DJT9"/>
<organism evidence="1">
    <name type="scientific">Nakamurella sp. A5-74</name>
    <dbReference type="NCBI Taxonomy" id="3158264"/>
    <lineage>
        <taxon>Bacteria</taxon>
        <taxon>Bacillati</taxon>
        <taxon>Actinomycetota</taxon>
        <taxon>Actinomycetes</taxon>
        <taxon>Nakamurellales</taxon>
        <taxon>Nakamurellaceae</taxon>
        <taxon>Nakamurella</taxon>
    </lineage>
</organism>
<protein>
    <submittedName>
        <fullName evidence="1">Uncharacterized protein</fullName>
    </submittedName>
</protein>
<dbReference type="EMBL" id="CP159218">
    <property type="protein sequence ID" value="XCG62035.1"/>
    <property type="molecule type" value="Genomic_DNA"/>
</dbReference>
<proteinExistence type="predicted"/>
<accession>A0AAU8DJT9</accession>
<dbReference type="RefSeq" id="WP_353647650.1">
    <property type="nucleotide sequence ID" value="NZ_CP159218.1"/>
</dbReference>